<keyword evidence="6" id="KW-0808">Transferase</keyword>
<evidence type="ECO:0000256" key="5">
    <source>
        <dbReference type="SAM" id="Phobius"/>
    </source>
</evidence>
<dbReference type="Proteomes" id="UP001596104">
    <property type="component" value="Unassembled WGS sequence"/>
</dbReference>
<keyword evidence="4 5" id="KW-0472">Membrane</keyword>
<dbReference type="EC" id="2.1.1.334" evidence="6"/>
<dbReference type="Pfam" id="PF04191">
    <property type="entry name" value="PEMT"/>
    <property type="match status" value="1"/>
</dbReference>
<gene>
    <name evidence="6" type="ORF">ACFPPC_29605</name>
</gene>
<evidence type="ECO:0000256" key="1">
    <source>
        <dbReference type="ARBA" id="ARBA00004127"/>
    </source>
</evidence>
<comment type="subcellular location">
    <subcellularLocation>
        <location evidence="1">Endomembrane system</location>
        <topology evidence="1">Multi-pass membrane protein</topology>
    </subcellularLocation>
</comment>
<dbReference type="PANTHER" id="PTHR43847:SF1">
    <property type="entry name" value="BLL3993 PROTEIN"/>
    <property type="match status" value="1"/>
</dbReference>
<dbReference type="InterPro" id="IPR052527">
    <property type="entry name" value="Metal_cation-efflux_comp"/>
</dbReference>
<proteinExistence type="predicted"/>
<dbReference type="EC" id="2.1.1.100" evidence="6"/>
<comment type="caution">
    <text evidence="6">The sequence shown here is derived from an EMBL/GenBank/DDBJ whole genome shotgun (WGS) entry which is preliminary data.</text>
</comment>
<keyword evidence="2 5" id="KW-0812">Transmembrane</keyword>
<evidence type="ECO:0000313" key="6">
    <source>
        <dbReference type="EMBL" id="MFC5396811.1"/>
    </source>
</evidence>
<sequence>MQLLTRTVRTAIIGLLAFGLLIFAPAGTLDYWQGWTFLLVFGLLTISIGLYLALANPALLERRIRAGPIAETRLAQKIIITMAFTAFCLMLIVSSLDHRFGWSQSPAWLSVIGNTLVAFGLMIDLRVFRENSYGASTIEKMEGQEVIVTGPYAVVRHPMYVGVLIMTLGTPLALGSWWGALFVTATIPILMLRILDEETMLREELMGYEAYTRNVRYRLLPGVW</sequence>
<name>A0ABW0HJM4_9HYPH</name>
<dbReference type="GO" id="GO:0004671">
    <property type="term" value="F:protein C-terminal S-isoprenylcysteine carboxyl O-methyltransferase activity"/>
    <property type="evidence" value="ECO:0007669"/>
    <property type="project" value="UniProtKB-EC"/>
</dbReference>
<dbReference type="Gene3D" id="1.20.120.1630">
    <property type="match status" value="1"/>
</dbReference>
<feature type="transmembrane region" description="Helical" evidence="5">
    <location>
        <begin position="32"/>
        <end position="54"/>
    </location>
</feature>
<feature type="transmembrane region" description="Helical" evidence="5">
    <location>
        <begin position="7"/>
        <end position="26"/>
    </location>
</feature>
<keyword evidence="6" id="KW-0489">Methyltransferase</keyword>
<organism evidence="6 7">
    <name type="scientific">Bosea vestrisii</name>
    <dbReference type="NCBI Taxonomy" id="151416"/>
    <lineage>
        <taxon>Bacteria</taxon>
        <taxon>Pseudomonadati</taxon>
        <taxon>Pseudomonadota</taxon>
        <taxon>Alphaproteobacteria</taxon>
        <taxon>Hyphomicrobiales</taxon>
        <taxon>Boseaceae</taxon>
        <taxon>Bosea</taxon>
    </lineage>
</organism>
<feature type="transmembrane region" description="Helical" evidence="5">
    <location>
        <begin position="107"/>
        <end position="125"/>
    </location>
</feature>
<dbReference type="PANTHER" id="PTHR43847">
    <property type="entry name" value="BLL3993 PROTEIN"/>
    <property type="match status" value="1"/>
</dbReference>
<evidence type="ECO:0000256" key="4">
    <source>
        <dbReference type="ARBA" id="ARBA00023136"/>
    </source>
</evidence>
<dbReference type="InterPro" id="IPR007318">
    <property type="entry name" value="Phopholipid_MeTrfase"/>
</dbReference>
<reference evidence="7" key="1">
    <citation type="journal article" date="2019" name="Int. J. Syst. Evol. Microbiol.">
        <title>The Global Catalogue of Microorganisms (GCM) 10K type strain sequencing project: providing services to taxonomists for standard genome sequencing and annotation.</title>
        <authorList>
            <consortium name="The Broad Institute Genomics Platform"/>
            <consortium name="The Broad Institute Genome Sequencing Center for Infectious Disease"/>
            <person name="Wu L."/>
            <person name="Ma J."/>
        </authorList>
    </citation>
    <scope>NUCLEOTIDE SEQUENCE [LARGE SCALE GENOMIC DNA]</scope>
    <source>
        <strain evidence="7">CGMCC 1.16326</strain>
    </source>
</reference>
<dbReference type="EMBL" id="JBHSLV010000078">
    <property type="protein sequence ID" value="MFC5396811.1"/>
    <property type="molecule type" value="Genomic_DNA"/>
</dbReference>
<evidence type="ECO:0000313" key="7">
    <source>
        <dbReference type="Proteomes" id="UP001596104"/>
    </source>
</evidence>
<protein>
    <submittedName>
        <fullName evidence="6">Methyltransferase family protein</fullName>
        <ecNumber evidence="6">2.1.1.100</ecNumber>
        <ecNumber evidence="6">2.1.1.334</ecNumber>
    </submittedName>
</protein>
<evidence type="ECO:0000256" key="3">
    <source>
        <dbReference type="ARBA" id="ARBA00022989"/>
    </source>
</evidence>
<accession>A0ABW0HJM4</accession>
<feature type="transmembrane region" description="Helical" evidence="5">
    <location>
        <begin position="74"/>
        <end position="95"/>
    </location>
</feature>
<dbReference type="RefSeq" id="WP_377013540.1">
    <property type="nucleotide sequence ID" value="NZ_JBHSLV010000078.1"/>
</dbReference>
<keyword evidence="3 5" id="KW-1133">Transmembrane helix</keyword>
<evidence type="ECO:0000256" key="2">
    <source>
        <dbReference type="ARBA" id="ARBA00022692"/>
    </source>
</evidence>
<keyword evidence="7" id="KW-1185">Reference proteome</keyword>
<dbReference type="GO" id="GO:0032259">
    <property type="term" value="P:methylation"/>
    <property type="evidence" value="ECO:0007669"/>
    <property type="project" value="UniProtKB-KW"/>
</dbReference>